<dbReference type="InterPro" id="IPR013217">
    <property type="entry name" value="Methyltransf_12"/>
</dbReference>
<dbReference type="GO" id="GO:0008168">
    <property type="term" value="F:methyltransferase activity"/>
    <property type="evidence" value="ECO:0007669"/>
    <property type="project" value="UniProtKB-KW"/>
</dbReference>
<dbReference type="Pfam" id="PF08242">
    <property type="entry name" value="Methyltransf_12"/>
    <property type="match status" value="1"/>
</dbReference>
<dbReference type="CDD" id="cd02440">
    <property type="entry name" value="AdoMet_MTases"/>
    <property type="match status" value="1"/>
</dbReference>
<dbReference type="PANTHER" id="PTHR43861">
    <property type="entry name" value="TRANS-ACONITATE 2-METHYLTRANSFERASE-RELATED"/>
    <property type="match status" value="1"/>
</dbReference>
<dbReference type="AlphaFoldDB" id="A0A6L9MVA6"/>
<accession>A0A6L9MVA6</accession>
<sequence>MHTARKYTCTAYKEGFLVLKTTISHYSANAEHYYSLYQSISADSVHGYLEQALANTQPTTALDVGAGSGRDANWLAAKGWQVTATEPAEALLKLAKQHSNERVTWCDAALPALANLPTPHQHKHQHFDLILLSAVWMHLPSEVRPAAIKRLSELLSNTGRMYISLRYGPSDPERPMYPVSYEELQALAAENGLTARNLNPVPSKDGLQRSDVEWVTVELMKQGRNDS</sequence>
<dbReference type="Gene3D" id="3.40.50.150">
    <property type="entry name" value="Vaccinia Virus protein VP39"/>
    <property type="match status" value="1"/>
</dbReference>
<dbReference type="EMBL" id="JAAAWP010000006">
    <property type="protein sequence ID" value="NDW22132.1"/>
    <property type="molecule type" value="Genomic_DNA"/>
</dbReference>
<evidence type="ECO:0000259" key="1">
    <source>
        <dbReference type="Pfam" id="PF08242"/>
    </source>
</evidence>
<comment type="caution">
    <text evidence="2">The sequence shown here is derived from an EMBL/GenBank/DDBJ whole genome shotgun (WGS) entry which is preliminary data.</text>
</comment>
<dbReference type="GO" id="GO:0032259">
    <property type="term" value="P:methylation"/>
    <property type="evidence" value="ECO:0007669"/>
    <property type="project" value="UniProtKB-KW"/>
</dbReference>
<proteinExistence type="predicted"/>
<evidence type="ECO:0000313" key="3">
    <source>
        <dbReference type="Proteomes" id="UP000478837"/>
    </source>
</evidence>
<protein>
    <submittedName>
        <fullName evidence="2">Methyltransferase domain-containing protein</fullName>
    </submittedName>
</protein>
<keyword evidence="3" id="KW-1185">Reference proteome</keyword>
<dbReference type="Proteomes" id="UP000478837">
    <property type="component" value="Unassembled WGS sequence"/>
</dbReference>
<evidence type="ECO:0000313" key="2">
    <source>
        <dbReference type="EMBL" id="NDW22132.1"/>
    </source>
</evidence>
<keyword evidence="2" id="KW-0489">Methyltransferase</keyword>
<name>A0A6L9MVA6_9ALTE</name>
<dbReference type="SUPFAM" id="SSF53335">
    <property type="entry name" value="S-adenosyl-L-methionine-dependent methyltransferases"/>
    <property type="match status" value="1"/>
</dbReference>
<gene>
    <name evidence="2" type="ORF">GTW09_11405</name>
</gene>
<reference evidence="2 3" key="1">
    <citation type="submission" date="2020-01" db="EMBL/GenBank/DDBJ databases">
        <title>Genomes of bacteria type strains.</title>
        <authorList>
            <person name="Chen J."/>
            <person name="Zhu S."/>
            <person name="Yang J."/>
        </authorList>
    </citation>
    <scope>NUCLEOTIDE SEQUENCE [LARGE SCALE GENOMIC DNA]</scope>
    <source>
        <strain evidence="2 3">LMG 22958</strain>
    </source>
</reference>
<keyword evidence="2" id="KW-0808">Transferase</keyword>
<dbReference type="InterPro" id="IPR029063">
    <property type="entry name" value="SAM-dependent_MTases_sf"/>
</dbReference>
<organism evidence="2 3">
    <name type="scientific">Alteromonas hispanica</name>
    <dbReference type="NCBI Taxonomy" id="315421"/>
    <lineage>
        <taxon>Bacteria</taxon>
        <taxon>Pseudomonadati</taxon>
        <taxon>Pseudomonadota</taxon>
        <taxon>Gammaproteobacteria</taxon>
        <taxon>Alteromonadales</taxon>
        <taxon>Alteromonadaceae</taxon>
        <taxon>Alteromonas/Salinimonas group</taxon>
        <taxon>Alteromonas</taxon>
    </lineage>
</organism>
<feature type="domain" description="Methyltransferase type 12" evidence="1">
    <location>
        <begin position="62"/>
        <end position="160"/>
    </location>
</feature>